<dbReference type="OrthoDB" id="958254at2759"/>
<gene>
    <name evidence="6" type="ORF">OSB1V03_LOCUS13527</name>
</gene>
<dbReference type="GO" id="GO:0005576">
    <property type="term" value="C:extracellular region"/>
    <property type="evidence" value="ECO:0007669"/>
    <property type="project" value="UniProtKB-SubCell"/>
</dbReference>
<evidence type="ECO:0008006" key="8">
    <source>
        <dbReference type="Google" id="ProtNLM"/>
    </source>
</evidence>
<comment type="similarity">
    <text evidence="2">Belongs to the GILT family.</text>
</comment>
<dbReference type="EMBL" id="CAJPIZ010012188">
    <property type="protein sequence ID" value="CAG2113558.1"/>
    <property type="molecule type" value="Genomic_DNA"/>
</dbReference>
<name>A0A7R9Q5P9_9ACAR</name>
<proteinExistence type="inferred from homology"/>
<dbReference type="InterPro" id="IPR004911">
    <property type="entry name" value="Interferon-induced_GILT"/>
</dbReference>
<dbReference type="Pfam" id="PF03227">
    <property type="entry name" value="GILT"/>
    <property type="match status" value="1"/>
</dbReference>
<evidence type="ECO:0000256" key="2">
    <source>
        <dbReference type="ARBA" id="ARBA00005679"/>
    </source>
</evidence>
<evidence type="ECO:0000256" key="5">
    <source>
        <dbReference type="ARBA" id="ARBA00023180"/>
    </source>
</evidence>
<evidence type="ECO:0000256" key="1">
    <source>
        <dbReference type="ARBA" id="ARBA00004613"/>
    </source>
</evidence>
<comment type="subcellular location">
    <subcellularLocation>
        <location evidence="1">Secreted</location>
    </subcellularLocation>
</comment>
<evidence type="ECO:0000313" key="6">
    <source>
        <dbReference type="EMBL" id="CAD7633128.1"/>
    </source>
</evidence>
<keyword evidence="5" id="KW-0325">Glycoprotein</keyword>
<dbReference type="AlphaFoldDB" id="A0A7R9Q5P9"/>
<evidence type="ECO:0000313" key="7">
    <source>
        <dbReference type="Proteomes" id="UP000759131"/>
    </source>
</evidence>
<reference evidence="6" key="1">
    <citation type="submission" date="2020-11" db="EMBL/GenBank/DDBJ databases">
        <authorList>
            <person name="Tran Van P."/>
        </authorList>
    </citation>
    <scope>NUCLEOTIDE SEQUENCE</scope>
</reference>
<keyword evidence="4" id="KW-0732">Signal</keyword>
<dbReference type="PANTHER" id="PTHR13234:SF8">
    <property type="entry name" value="GAMMA-INTERFERON-INDUCIBLE LYSOSOMAL THIOL REDUCTASE"/>
    <property type="match status" value="1"/>
</dbReference>
<evidence type="ECO:0000256" key="4">
    <source>
        <dbReference type="ARBA" id="ARBA00022729"/>
    </source>
</evidence>
<keyword evidence="7" id="KW-1185">Reference proteome</keyword>
<dbReference type="GO" id="GO:0016671">
    <property type="term" value="F:oxidoreductase activity, acting on a sulfur group of donors, disulfide as acceptor"/>
    <property type="evidence" value="ECO:0007669"/>
    <property type="project" value="InterPro"/>
</dbReference>
<accession>A0A7R9Q5P9</accession>
<organism evidence="6">
    <name type="scientific">Medioppia subpectinata</name>
    <dbReference type="NCBI Taxonomy" id="1979941"/>
    <lineage>
        <taxon>Eukaryota</taxon>
        <taxon>Metazoa</taxon>
        <taxon>Ecdysozoa</taxon>
        <taxon>Arthropoda</taxon>
        <taxon>Chelicerata</taxon>
        <taxon>Arachnida</taxon>
        <taxon>Acari</taxon>
        <taxon>Acariformes</taxon>
        <taxon>Sarcoptiformes</taxon>
        <taxon>Oribatida</taxon>
        <taxon>Brachypylina</taxon>
        <taxon>Oppioidea</taxon>
        <taxon>Oppiidae</taxon>
        <taxon>Medioppia</taxon>
    </lineage>
</organism>
<sequence>MLQCTGFHLSLYYETLCGDSQKFIKKQLHRAFELFGDQISVELIPFGNVDEYNDTNGVAKFHCQHGIEECRGNKLQSCVYTDFWWKTEAHRKAVINFIVCMFNNKHMKKNAENAAMECTDIWFPGHWPAVKECMTSDKGRDIYRLMARKTRELSPSPTYVPWITIDGKHEKRHQALAENDLVDFICMKANPRPVQCSSAGLLMEHNFENLYLYPLDPNMV</sequence>
<dbReference type="EMBL" id="OC866763">
    <property type="protein sequence ID" value="CAD7633128.1"/>
    <property type="molecule type" value="Genomic_DNA"/>
</dbReference>
<evidence type="ECO:0000256" key="3">
    <source>
        <dbReference type="ARBA" id="ARBA00022525"/>
    </source>
</evidence>
<protein>
    <recommendedName>
        <fullName evidence="8">Gamma-interferon-inducible lysosomal thiol reductase</fullName>
    </recommendedName>
</protein>
<dbReference type="PANTHER" id="PTHR13234">
    <property type="entry name" value="GAMMA-INTERFERON INDUCIBLE LYSOSOMAL THIOL REDUCTASE GILT"/>
    <property type="match status" value="1"/>
</dbReference>
<keyword evidence="3" id="KW-0964">Secreted</keyword>
<dbReference type="Proteomes" id="UP000759131">
    <property type="component" value="Unassembled WGS sequence"/>
</dbReference>